<dbReference type="InterPro" id="IPR027799">
    <property type="entry name" value="Rtf2_RING-finger"/>
</dbReference>
<organism evidence="2 3">
    <name type="scientific">Chloropicon primus</name>
    <dbReference type="NCBI Taxonomy" id="1764295"/>
    <lineage>
        <taxon>Eukaryota</taxon>
        <taxon>Viridiplantae</taxon>
        <taxon>Chlorophyta</taxon>
        <taxon>Chloropicophyceae</taxon>
        <taxon>Chloropicales</taxon>
        <taxon>Chloropicaceae</taxon>
        <taxon>Chloropicon</taxon>
    </lineage>
</organism>
<dbReference type="PANTHER" id="PTHR12775:SF2">
    <property type="entry name" value="REPLICATION TERMINATION FACTOR 2"/>
    <property type="match status" value="1"/>
</dbReference>
<feature type="region of interest" description="Disordered" evidence="1">
    <location>
        <begin position="262"/>
        <end position="308"/>
    </location>
</feature>
<feature type="compositionally biased region" description="Polar residues" evidence="1">
    <location>
        <begin position="334"/>
        <end position="345"/>
    </location>
</feature>
<dbReference type="OrthoDB" id="247013at2759"/>
<dbReference type="STRING" id="1764295.A0A5B8MV04"/>
<feature type="compositionally biased region" description="Basic residues" evidence="1">
    <location>
        <begin position="271"/>
        <end position="280"/>
    </location>
</feature>
<accession>A0A5B8MV04</accession>
<dbReference type="Proteomes" id="UP000316726">
    <property type="component" value="Chromosome 14"/>
</dbReference>
<protein>
    <submittedName>
        <fullName evidence="2">DUF602 domain-containing protein</fullName>
    </submittedName>
</protein>
<dbReference type="InterPro" id="IPR006735">
    <property type="entry name" value="Rtf2"/>
</dbReference>
<feature type="compositionally biased region" description="Basic and acidic residues" evidence="1">
    <location>
        <begin position="323"/>
        <end position="332"/>
    </location>
</feature>
<dbReference type="CDD" id="cd16653">
    <property type="entry name" value="RING-like_Rtf2"/>
    <property type="match status" value="1"/>
</dbReference>
<reference evidence="2 3" key="1">
    <citation type="submission" date="2018-07" db="EMBL/GenBank/DDBJ databases">
        <title>The complete nuclear genome of the prasinophyte Chloropicon primus (CCMP1205).</title>
        <authorList>
            <person name="Pombert J.-F."/>
            <person name="Otis C."/>
            <person name="Turmel M."/>
            <person name="Lemieux C."/>
        </authorList>
    </citation>
    <scope>NUCLEOTIDE SEQUENCE [LARGE SCALE GENOMIC DNA]</scope>
    <source>
        <strain evidence="2 3">CCMP1205</strain>
    </source>
</reference>
<dbReference type="AlphaFoldDB" id="A0A5B8MV04"/>
<feature type="compositionally biased region" description="Basic and acidic residues" evidence="1">
    <location>
        <begin position="281"/>
        <end position="290"/>
    </location>
</feature>
<dbReference type="GO" id="GO:0006274">
    <property type="term" value="P:DNA replication termination"/>
    <property type="evidence" value="ECO:0007669"/>
    <property type="project" value="TreeGrafter"/>
</dbReference>
<evidence type="ECO:0000313" key="2">
    <source>
        <dbReference type="EMBL" id="QDZ24628.1"/>
    </source>
</evidence>
<proteinExistence type="predicted"/>
<dbReference type="PANTHER" id="PTHR12775">
    <property type="entry name" value="PROTEIN C20ORF43 HOMOLOG"/>
    <property type="match status" value="1"/>
</dbReference>
<feature type="region of interest" description="Disordered" evidence="1">
    <location>
        <begin position="323"/>
        <end position="345"/>
    </location>
</feature>
<evidence type="ECO:0000313" key="3">
    <source>
        <dbReference type="Proteomes" id="UP000316726"/>
    </source>
</evidence>
<sequence>MRSVVFELEGLEGGVRTASVDLDERDPSSCIFPSSVHLRELGFSSLSQSQFPSSSHGKVQVVHKGRRLQSLEGLGHGEVVRVRVCGLRGGGADGGSTGAEDRKAWLEMFLEQKPDKVDPREVKKAKWTRCQLSGEELSPPCVADCLGNLYNKEAVVSRLLSKSMPSGCSHIKNLQSVTDLKLERNEESPAGGSRDFQFQCPVTGLEMNGRFRFYCVRPSGLVVSQRAVREAKECVEELSGGTVEGNLLPLNGTEDEVRALRDKWEKDQQAKKKKKKKKRARQGDGKDKQDGKKRKEGKKEFTATDVMPEGANKEVYASIFTSSRKEETKETFLCRSTSARGSALT</sequence>
<dbReference type="GO" id="GO:0005634">
    <property type="term" value="C:nucleus"/>
    <property type="evidence" value="ECO:0007669"/>
    <property type="project" value="TreeGrafter"/>
</dbReference>
<dbReference type="Pfam" id="PF04641">
    <property type="entry name" value="Rtf2"/>
    <property type="match status" value="1"/>
</dbReference>
<name>A0A5B8MV04_9CHLO</name>
<gene>
    <name evidence="2" type="ORF">A3770_14p71460</name>
</gene>
<evidence type="ECO:0000256" key="1">
    <source>
        <dbReference type="SAM" id="MobiDB-lite"/>
    </source>
</evidence>
<keyword evidence="3" id="KW-1185">Reference proteome</keyword>
<dbReference type="EMBL" id="CP031047">
    <property type="protein sequence ID" value="QDZ24628.1"/>
    <property type="molecule type" value="Genomic_DNA"/>
</dbReference>